<dbReference type="Proteomes" id="UP001054945">
    <property type="component" value="Unassembled WGS sequence"/>
</dbReference>
<sequence>MSHCFERIRSIAWLQVLFPNAFSLHPRRKQIKRISLRPDRFIFFFRGKVEQASSLIVASRLSDDRAPHTTRKFSSRRGFCLFEAASKFSCKGF</sequence>
<protein>
    <recommendedName>
        <fullName evidence="3">Secreted protein</fullName>
    </recommendedName>
</protein>
<accession>A0AAV4WQV7</accession>
<comment type="caution">
    <text evidence="1">The sequence shown here is derived from an EMBL/GenBank/DDBJ whole genome shotgun (WGS) entry which is preliminary data.</text>
</comment>
<evidence type="ECO:0008006" key="3">
    <source>
        <dbReference type="Google" id="ProtNLM"/>
    </source>
</evidence>
<evidence type="ECO:0000313" key="1">
    <source>
        <dbReference type="EMBL" id="GIY84718.1"/>
    </source>
</evidence>
<dbReference type="AlphaFoldDB" id="A0AAV4WQV7"/>
<name>A0AAV4WQV7_CAEEX</name>
<dbReference type="EMBL" id="BPLR01016550">
    <property type="protein sequence ID" value="GIY84718.1"/>
    <property type="molecule type" value="Genomic_DNA"/>
</dbReference>
<organism evidence="1 2">
    <name type="scientific">Caerostris extrusa</name>
    <name type="common">Bark spider</name>
    <name type="synonym">Caerostris bankana</name>
    <dbReference type="NCBI Taxonomy" id="172846"/>
    <lineage>
        <taxon>Eukaryota</taxon>
        <taxon>Metazoa</taxon>
        <taxon>Ecdysozoa</taxon>
        <taxon>Arthropoda</taxon>
        <taxon>Chelicerata</taxon>
        <taxon>Arachnida</taxon>
        <taxon>Araneae</taxon>
        <taxon>Araneomorphae</taxon>
        <taxon>Entelegynae</taxon>
        <taxon>Araneoidea</taxon>
        <taxon>Araneidae</taxon>
        <taxon>Caerostris</taxon>
    </lineage>
</organism>
<gene>
    <name evidence="1" type="ORF">CEXT_803021</name>
</gene>
<keyword evidence="2" id="KW-1185">Reference proteome</keyword>
<reference evidence="1 2" key="1">
    <citation type="submission" date="2021-06" db="EMBL/GenBank/DDBJ databases">
        <title>Caerostris extrusa draft genome.</title>
        <authorList>
            <person name="Kono N."/>
            <person name="Arakawa K."/>
        </authorList>
    </citation>
    <scope>NUCLEOTIDE SEQUENCE [LARGE SCALE GENOMIC DNA]</scope>
</reference>
<evidence type="ECO:0000313" key="2">
    <source>
        <dbReference type="Proteomes" id="UP001054945"/>
    </source>
</evidence>
<proteinExistence type="predicted"/>